<dbReference type="SUPFAM" id="SSF88697">
    <property type="entry name" value="PUA domain-like"/>
    <property type="match status" value="1"/>
</dbReference>
<dbReference type="Proteomes" id="UP000610960">
    <property type="component" value="Unassembled WGS sequence"/>
</dbReference>
<keyword evidence="8" id="KW-1185">Reference proteome</keyword>
<evidence type="ECO:0000256" key="4">
    <source>
        <dbReference type="ARBA" id="ARBA00022884"/>
    </source>
</evidence>
<dbReference type="GO" id="GO:0006400">
    <property type="term" value="P:tRNA modification"/>
    <property type="evidence" value="ECO:0007669"/>
    <property type="project" value="UniProtKB-UniRule"/>
</dbReference>
<dbReference type="GO" id="GO:0000049">
    <property type="term" value="F:tRNA binding"/>
    <property type="evidence" value="ECO:0007669"/>
    <property type="project" value="UniProtKB-UniRule"/>
</dbReference>
<evidence type="ECO:0000256" key="1">
    <source>
        <dbReference type="ARBA" id="ARBA00022603"/>
    </source>
</evidence>
<comment type="catalytic activity">
    <reaction evidence="5">
        <text>cytidine(72) in tRNA + S-adenosyl-L-methionine = 5-methylcytidine(72) in tRNA + S-adenosyl-L-homocysteine + H(+)</text>
        <dbReference type="Rhea" id="RHEA:61988"/>
        <dbReference type="Rhea" id="RHEA-COMP:15996"/>
        <dbReference type="Rhea" id="RHEA-COMP:15997"/>
        <dbReference type="ChEBI" id="CHEBI:15378"/>
        <dbReference type="ChEBI" id="CHEBI:57856"/>
        <dbReference type="ChEBI" id="CHEBI:59789"/>
        <dbReference type="ChEBI" id="CHEBI:74483"/>
        <dbReference type="ChEBI" id="CHEBI:82748"/>
    </reaction>
</comment>
<reference evidence="7" key="1">
    <citation type="journal article" date="2014" name="Int. J. Syst. Evol. Microbiol.">
        <title>Complete genome sequence of Corynebacterium casei LMG S-19264T (=DSM 44701T), isolated from a smear-ripened cheese.</title>
        <authorList>
            <consortium name="US DOE Joint Genome Institute (JGI-PGF)"/>
            <person name="Walter F."/>
            <person name="Albersmeier A."/>
            <person name="Kalinowski J."/>
            <person name="Ruckert C."/>
        </authorList>
    </citation>
    <scope>NUCLEOTIDE SEQUENCE</scope>
    <source>
        <strain evidence="7">JCM 10088</strain>
    </source>
</reference>
<organism evidence="7 8">
    <name type="scientific">Thermocladium modestius</name>
    <dbReference type="NCBI Taxonomy" id="62609"/>
    <lineage>
        <taxon>Archaea</taxon>
        <taxon>Thermoproteota</taxon>
        <taxon>Thermoprotei</taxon>
        <taxon>Thermoproteales</taxon>
        <taxon>Thermoproteaceae</taxon>
        <taxon>Thermocladium</taxon>
    </lineage>
</organism>
<evidence type="ECO:0000313" key="7">
    <source>
        <dbReference type="EMBL" id="GGP20094.1"/>
    </source>
</evidence>
<dbReference type="AlphaFoldDB" id="A0A830GUY0"/>
<dbReference type="EMBL" id="BMNL01000002">
    <property type="protein sequence ID" value="GGP20094.1"/>
    <property type="molecule type" value="Genomic_DNA"/>
</dbReference>
<dbReference type="HAMAP" id="MF_02237">
    <property type="entry name" value="NSUN6"/>
    <property type="match status" value="1"/>
</dbReference>
<keyword evidence="4 5" id="KW-0694">RNA-binding</keyword>
<dbReference type="InterPro" id="IPR015947">
    <property type="entry name" value="PUA-like_sf"/>
</dbReference>
<dbReference type="PROSITE" id="PS51686">
    <property type="entry name" value="SAM_MT_RSMB_NOP"/>
    <property type="match status" value="1"/>
</dbReference>
<keyword evidence="1 5" id="KW-0489">Methyltransferase</keyword>
<comment type="caution">
    <text evidence="7">The sequence shown here is derived from an EMBL/GenBank/DDBJ whole genome shotgun (WGS) entry which is preliminary data.</text>
</comment>
<accession>A0A830GUY0</accession>
<name>A0A830GUY0_9CREN</name>
<evidence type="ECO:0000313" key="8">
    <source>
        <dbReference type="Proteomes" id="UP000610960"/>
    </source>
</evidence>
<proteinExistence type="inferred from homology"/>
<dbReference type="InterPro" id="IPR043699">
    <property type="entry name" value="NSUN6"/>
</dbReference>
<dbReference type="InterPro" id="IPR029063">
    <property type="entry name" value="SAM-dependent_MTases_sf"/>
</dbReference>
<feature type="binding site" evidence="5">
    <location>
        <position position="255"/>
    </location>
    <ligand>
        <name>S-adenosyl-L-methionine</name>
        <dbReference type="ChEBI" id="CHEBI:59789"/>
    </ligand>
</feature>
<reference evidence="7" key="2">
    <citation type="submission" date="2020-09" db="EMBL/GenBank/DDBJ databases">
        <authorList>
            <person name="Sun Q."/>
            <person name="Ohkuma M."/>
        </authorList>
    </citation>
    <scope>NUCLEOTIDE SEQUENCE</scope>
    <source>
        <strain evidence="7">JCM 10088</strain>
    </source>
</reference>
<feature type="binding site" evidence="5">
    <location>
        <position position="229"/>
    </location>
    <ligand>
        <name>S-adenosyl-L-methionine</name>
        <dbReference type="ChEBI" id="CHEBI:59789"/>
    </ligand>
</feature>
<dbReference type="PANTHER" id="PTHR22807:SF34">
    <property type="entry name" value="TRNA (CYTOSINE(72)-C(5))-METHYLTRANSFERASE NSUN6"/>
    <property type="match status" value="1"/>
</dbReference>
<dbReference type="Gene3D" id="2.30.130.10">
    <property type="entry name" value="PUA domain"/>
    <property type="match status" value="1"/>
</dbReference>
<dbReference type="GO" id="GO:0001510">
    <property type="term" value="P:RNA methylation"/>
    <property type="evidence" value="ECO:0007669"/>
    <property type="project" value="InterPro"/>
</dbReference>
<dbReference type="CDD" id="cd02440">
    <property type="entry name" value="AdoMet_MTases"/>
    <property type="match status" value="1"/>
</dbReference>
<dbReference type="PROSITE" id="PS50890">
    <property type="entry name" value="PUA"/>
    <property type="match status" value="1"/>
</dbReference>
<evidence type="ECO:0000259" key="6">
    <source>
        <dbReference type="PROSITE" id="PS51686"/>
    </source>
</evidence>
<dbReference type="PRINTS" id="PR02008">
    <property type="entry name" value="RCMTFAMILY"/>
</dbReference>
<dbReference type="Pfam" id="PF01472">
    <property type="entry name" value="PUA"/>
    <property type="match status" value="1"/>
</dbReference>
<evidence type="ECO:0000256" key="2">
    <source>
        <dbReference type="ARBA" id="ARBA00022679"/>
    </source>
</evidence>
<comment type="similarity">
    <text evidence="5">Belongs to the class I-like SAM-binding methyltransferase superfamily. RsmB/NOP family.</text>
</comment>
<feature type="domain" description="SAM-dependent MTase RsmB/NOP-type" evidence="6">
    <location>
        <begin position="113"/>
        <end position="387"/>
    </location>
</feature>
<dbReference type="InterPro" id="IPR002478">
    <property type="entry name" value="PUA"/>
</dbReference>
<dbReference type="InterPro" id="IPR001678">
    <property type="entry name" value="MeTrfase_RsmB-F_NOP2_dom"/>
</dbReference>
<dbReference type="GO" id="GO:0016428">
    <property type="term" value="F:tRNA (cytidine-5-)-methyltransferase activity"/>
    <property type="evidence" value="ECO:0007669"/>
    <property type="project" value="UniProtKB-UniRule"/>
</dbReference>
<protein>
    <recommendedName>
        <fullName evidence="5">tRNA (cytosine(72)-C(5))-methyltransferase</fullName>
        <shortName evidence="5">tRNA:m(5)C72 MTase</shortName>
        <ecNumber evidence="5">2.1.1.-</ecNumber>
    </recommendedName>
</protein>
<dbReference type="CDD" id="cd07953">
    <property type="entry name" value="PUA"/>
    <property type="match status" value="1"/>
</dbReference>
<feature type="binding site" evidence="5">
    <location>
        <position position="303"/>
    </location>
    <ligand>
        <name>S-adenosyl-L-methionine</name>
        <dbReference type="ChEBI" id="CHEBI:59789"/>
    </ligand>
</feature>
<sequence>MMELDGVKLDEELYKYLLGFFSDSDIDSMMRAVKSPPSRYYIRVNTMKTTAGDLAAALRGRGIDARRDEELSEALWIPVKGPNKISPARRVVVANKQAAESAYLGANLYGPGVLYADPLLPGTEVSIAAPNGEVVAVGIARMDRKDMLRRAPGVAVEVVESVYSMPKLRELREFQEGLFYEQSLPAQWVAHVLEPRVGEVIVDMNAAPGGKMSHVIQLTNGKARVIGVERHAKKVDQTKKTLERLGLPGEVVRGDARYLPIDLPSLADSADGVLIDPPCSDLGVRPKLFDEKTMKQVNALAQYQRQFIAAAHKLLRSGGTLVYSTCTMTPLENEDNVDYAVQLGFSVEEVAVPGKLPGIGDVGDLVARFYPHVNDSPGFFIAKLRKK</sequence>
<feature type="active site" description="Nucleophile" evidence="5">
    <location>
        <position position="326"/>
    </location>
</feature>
<dbReference type="InterPro" id="IPR049560">
    <property type="entry name" value="MeTrfase_RsmB-F_NOP2_cat"/>
</dbReference>
<evidence type="ECO:0000256" key="3">
    <source>
        <dbReference type="ARBA" id="ARBA00022691"/>
    </source>
</evidence>
<dbReference type="SMART" id="SM00359">
    <property type="entry name" value="PUA"/>
    <property type="match status" value="1"/>
</dbReference>
<dbReference type="InterPro" id="IPR036974">
    <property type="entry name" value="PUA_sf"/>
</dbReference>
<feature type="binding site" evidence="5">
    <location>
        <position position="234"/>
    </location>
    <ligand>
        <name>S-adenosyl-L-methionine</name>
        <dbReference type="ChEBI" id="CHEBI:59789"/>
    </ligand>
</feature>
<dbReference type="Pfam" id="PF01189">
    <property type="entry name" value="Methyltr_RsmB-F"/>
    <property type="match status" value="1"/>
</dbReference>
<dbReference type="EC" id="2.1.1.-" evidence="5"/>
<gene>
    <name evidence="7" type="ORF">GCM10007981_06780</name>
</gene>
<dbReference type="Gene3D" id="3.40.50.150">
    <property type="entry name" value="Vaccinia Virus protein VP39"/>
    <property type="match status" value="1"/>
</dbReference>
<comment type="caution">
    <text evidence="5">Lacks conserved residue(s) required for the propagation of feature annotation.</text>
</comment>
<evidence type="ECO:0000256" key="5">
    <source>
        <dbReference type="HAMAP-Rule" id="MF_02237"/>
    </source>
</evidence>
<dbReference type="InterPro" id="IPR023267">
    <property type="entry name" value="RCMT"/>
</dbReference>
<keyword evidence="3 5" id="KW-0949">S-adenosyl-L-methionine</keyword>
<comment type="function">
    <text evidence="5">S-adenosyl-L-methionine-dependent methyltransferase that specifically methylates the C5 position of cytosine 72 in several tRNAs.</text>
</comment>
<keyword evidence="2 5" id="KW-0808">Transferase</keyword>
<dbReference type="SUPFAM" id="SSF53335">
    <property type="entry name" value="S-adenosyl-L-methionine-dependent methyltransferases"/>
    <property type="match status" value="1"/>
</dbReference>
<feature type="binding site" evidence="5">
    <location>
        <position position="276"/>
    </location>
    <ligand>
        <name>S-adenosyl-L-methionine</name>
        <dbReference type="ChEBI" id="CHEBI:59789"/>
    </ligand>
</feature>
<dbReference type="PANTHER" id="PTHR22807">
    <property type="entry name" value="NOP2 YEAST -RELATED NOL1/NOP2/FMU SUN DOMAIN-CONTAINING"/>
    <property type="match status" value="1"/>
</dbReference>